<accession>A0A1Q8E9D1</accession>
<organism evidence="1 2">
    <name type="scientific">Streptococcus cuniculi</name>
    <dbReference type="NCBI Taxonomy" id="1432788"/>
    <lineage>
        <taxon>Bacteria</taxon>
        <taxon>Bacillati</taxon>
        <taxon>Bacillota</taxon>
        <taxon>Bacilli</taxon>
        <taxon>Lactobacillales</taxon>
        <taxon>Streptococcaceae</taxon>
        <taxon>Streptococcus</taxon>
    </lineage>
</organism>
<dbReference type="AlphaFoldDB" id="A0A1Q8E9D1"/>
<proteinExistence type="predicted"/>
<dbReference type="RefSeq" id="WP_075104124.1">
    <property type="nucleotide sequence ID" value="NZ_MSJM01000002.1"/>
</dbReference>
<name>A0A1Q8E9D1_9STRE</name>
<protein>
    <submittedName>
        <fullName evidence="1">Uncharacterized protein</fullName>
    </submittedName>
</protein>
<dbReference type="Proteomes" id="UP000186890">
    <property type="component" value="Unassembled WGS sequence"/>
</dbReference>
<comment type="caution">
    <text evidence="1">The sequence shown here is derived from an EMBL/GenBank/DDBJ whole genome shotgun (WGS) entry which is preliminary data.</text>
</comment>
<evidence type="ECO:0000313" key="2">
    <source>
        <dbReference type="Proteomes" id="UP000186890"/>
    </source>
</evidence>
<dbReference type="EMBL" id="MSJM01000002">
    <property type="protein sequence ID" value="OLF48401.1"/>
    <property type="molecule type" value="Genomic_DNA"/>
</dbReference>
<keyword evidence="2" id="KW-1185">Reference proteome</keyword>
<gene>
    <name evidence="1" type="ORF">BU202_01930</name>
</gene>
<sequence>MYQVFGASVLLVKEQIDFSKRGYFKLTFRYLPSNYIFIIENEIRLFNIFIYDEEGANISLYRIEEYNNNLDDMKNINYAINLLFNVLREDKFFLYLKKDGKYYKKTSAGTFVIKNMLEELYGR</sequence>
<evidence type="ECO:0000313" key="1">
    <source>
        <dbReference type="EMBL" id="OLF48401.1"/>
    </source>
</evidence>
<reference evidence="2" key="1">
    <citation type="submission" date="2016-12" db="EMBL/GenBank/DDBJ databases">
        <authorList>
            <person name="Gulvik C.A."/>
        </authorList>
    </citation>
    <scope>NUCLEOTIDE SEQUENCE [LARGE SCALE GENOMIC DNA]</scope>
    <source>
        <strain evidence="2">NED12-00049-6B</strain>
    </source>
</reference>